<name>A0A8T3VYW8_METOL</name>
<protein>
    <submittedName>
        <fullName evidence="2">Uncharacterized protein</fullName>
    </submittedName>
</protein>
<evidence type="ECO:0000313" key="2">
    <source>
        <dbReference type="EMBL" id="MBE6512889.1"/>
    </source>
</evidence>
<sequence length="382" mass="43466">MNKKINKYIPFGIILIIFGSMLFFLRGIDQFIRPFTQPILMGSSKGKDILFFVLFGITIILSTLCDNERICNYFKNIHIPETLKDKNFYLKLSLILLLFTAIAGIAMEFYLRNSLGIDWNTILVIMNPSETSTSILHSHLYKGIFGMILGMVLTYIPSGIHTGSSLSAYTPDLIGLLFILIPITYIIMVISMQRRKAVPRIFLAFASTIGIIGLIDGGLFATPTVGGIYGMLIMMYNNEILEGISDYITVKEKRDGVKSKLREELIVLKSVFSKKGRENKKTVKKYLKILIPHIALILIIVLRFSIAFYGACPDSYELDIANPHDLDVLNHYDELNLTEHENKTTVYLSNQYNEMELLNNLAIDLEGKCDWYSLSWNIYSYL</sequence>
<feature type="transmembrane region" description="Helical" evidence="1">
    <location>
        <begin position="48"/>
        <end position="67"/>
    </location>
</feature>
<feature type="transmembrane region" description="Helical" evidence="1">
    <location>
        <begin position="289"/>
        <end position="311"/>
    </location>
</feature>
<organism evidence="2 3">
    <name type="scientific">Methanobrevibacter olleyae</name>
    <dbReference type="NCBI Taxonomy" id="294671"/>
    <lineage>
        <taxon>Archaea</taxon>
        <taxon>Methanobacteriati</taxon>
        <taxon>Methanobacteriota</taxon>
        <taxon>Methanomada group</taxon>
        <taxon>Methanobacteria</taxon>
        <taxon>Methanobacteriales</taxon>
        <taxon>Methanobacteriaceae</taxon>
        <taxon>Methanobrevibacter</taxon>
    </lineage>
</organism>
<accession>A0A8T3VYW8</accession>
<keyword evidence="1" id="KW-0472">Membrane</keyword>
<dbReference type="EMBL" id="SUTG01000035">
    <property type="protein sequence ID" value="MBE6512889.1"/>
    <property type="molecule type" value="Genomic_DNA"/>
</dbReference>
<reference evidence="2" key="1">
    <citation type="submission" date="2019-04" db="EMBL/GenBank/DDBJ databases">
        <title>Evolution of Biomass-Degrading Anaerobic Consortia Revealed by Metagenomics.</title>
        <authorList>
            <person name="Peng X."/>
        </authorList>
    </citation>
    <scope>NUCLEOTIDE SEQUENCE</scope>
    <source>
        <strain evidence="2">SIG14</strain>
    </source>
</reference>
<dbReference type="Proteomes" id="UP000732619">
    <property type="component" value="Unassembled WGS sequence"/>
</dbReference>
<dbReference type="AlphaFoldDB" id="A0A8T3VYW8"/>
<feature type="transmembrane region" description="Helical" evidence="1">
    <location>
        <begin position="202"/>
        <end position="222"/>
    </location>
</feature>
<feature type="transmembrane region" description="Helical" evidence="1">
    <location>
        <begin position="7"/>
        <end position="28"/>
    </location>
</feature>
<feature type="transmembrane region" description="Helical" evidence="1">
    <location>
        <begin position="173"/>
        <end position="190"/>
    </location>
</feature>
<evidence type="ECO:0000256" key="1">
    <source>
        <dbReference type="SAM" id="Phobius"/>
    </source>
</evidence>
<keyword evidence="1" id="KW-1133">Transmembrane helix</keyword>
<gene>
    <name evidence="2" type="ORF">E7Z75_07100</name>
</gene>
<proteinExistence type="predicted"/>
<evidence type="ECO:0000313" key="3">
    <source>
        <dbReference type="Proteomes" id="UP000732619"/>
    </source>
</evidence>
<keyword evidence="1" id="KW-0812">Transmembrane</keyword>
<comment type="caution">
    <text evidence="2">The sequence shown here is derived from an EMBL/GenBank/DDBJ whole genome shotgun (WGS) entry which is preliminary data.</text>
</comment>
<feature type="transmembrane region" description="Helical" evidence="1">
    <location>
        <begin position="88"/>
        <end position="111"/>
    </location>
</feature>